<dbReference type="SMART" id="SM00895">
    <property type="entry name" value="FCD"/>
    <property type="match status" value="1"/>
</dbReference>
<proteinExistence type="predicted"/>
<evidence type="ECO:0000256" key="3">
    <source>
        <dbReference type="ARBA" id="ARBA00023163"/>
    </source>
</evidence>
<dbReference type="SMART" id="SM00345">
    <property type="entry name" value="HTH_GNTR"/>
    <property type="match status" value="1"/>
</dbReference>
<dbReference type="InterPro" id="IPR000524">
    <property type="entry name" value="Tscrpt_reg_HTH_GntR"/>
</dbReference>
<comment type="caution">
    <text evidence="6">The sequence shown here is derived from an EMBL/GenBank/DDBJ whole genome shotgun (WGS) entry which is preliminary data.</text>
</comment>
<dbReference type="OrthoDB" id="9781630at2"/>
<feature type="domain" description="GntR C-terminal" evidence="5">
    <location>
        <begin position="80"/>
        <end position="204"/>
    </location>
</feature>
<dbReference type="GO" id="GO:0003677">
    <property type="term" value="F:DNA binding"/>
    <property type="evidence" value="ECO:0007669"/>
    <property type="project" value="UniProtKB-KW"/>
</dbReference>
<sequence length="222" mass="26029">MQQIRMLAKDNAYLSIKERVISGELAPDQVLTEDFLTNLLKISRTPLREGIQRLEFEEFIYRQPNGRFRVSSISKEHAIEVYQMRGLMEGFIVRNATIKATSEDIKQLESIIEKTRLSVLNNDPESIVVYGNEFHNLLYKISDLQTPTKFLSMLNDHSLRYRMLISKTGVWYPNTVEEHQTVVDYMKQRNFEAAEMTIKLHIEKSLNSLLKKFDQIKIQKKD</sequence>
<name>A0A0A3IWG2_9BACL</name>
<dbReference type="InterPro" id="IPR008920">
    <property type="entry name" value="TF_FadR/GntR_C"/>
</dbReference>
<dbReference type="SUPFAM" id="SSF48008">
    <property type="entry name" value="GntR ligand-binding domain-like"/>
    <property type="match status" value="1"/>
</dbReference>
<dbReference type="InterPro" id="IPR011711">
    <property type="entry name" value="GntR_C"/>
</dbReference>
<evidence type="ECO:0000259" key="4">
    <source>
        <dbReference type="SMART" id="SM00345"/>
    </source>
</evidence>
<dbReference type="Gene3D" id="1.10.10.10">
    <property type="entry name" value="Winged helix-like DNA-binding domain superfamily/Winged helix DNA-binding domain"/>
    <property type="match status" value="1"/>
</dbReference>
<feature type="domain" description="HTH gntR-type" evidence="4">
    <location>
        <begin position="12"/>
        <end position="70"/>
    </location>
</feature>
<dbReference type="AlphaFoldDB" id="A0A0A3IWG2"/>
<evidence type="ECO:0008006" key="8">
    <source>
        <dbReference type="Google" id="ProtNLM"/>
    </source>
</evidence>
<organism evidence="6 7">
    <name type="scientific">Ureibacillus manganicus DSM 26584</name>
    <dbReference type="NCBI Taxonomy" id="1384049"/>
    <lineage>
        <taxon>Bacteria</taxon>
        <taxon>Bacillati</taxon>
        <taxon>Bacillota</taxon>
        <taxon>Bacilli</taxon>
        <taxon>Bacillales</taxon>
        <taxon>Caryophanaceae</taxon>
        <taxon>Ureibacillus</taxon>
    </lineage>
</organism>
<dbReference type="Proteomes" id="UP000030416">
    <property type="component" value="Unassembled WGS sequence"/>
</dbReference>
<dbReference type="InterPro" id="IPR036388">
    <property type="entry name" value="WH-like_DNA-bd_sf"/>
</dbReference>
<reference evidence="6 7" key="1">
    <citation type="submission" date="2014-02" db="EMBL/GenBank/DDBJ databases">
        <title>Draft genome sequence of Lysinibacillus manganicus DSM 26584T.</title>
        <authorList>
            <person name="Zhang F."/>
            <person name="Wang G."/>
            <person name="Zhang L."/>
        </authorList>
    </citation>
    <scope>NUCLEOTIDE SEQUENCE [LARGE SCALE GENOMIC DNA]</scope>
    <source>
        <strain evidence="6 7">DSM 26584</strain>
    </source>
</reference>
<keyword evidence="2" id="KW-0238">DNA-binding</keyword>
<dbReference type="PANTHER" id="PTHR43537:SF24">
    <property type="entry name" value="GLUCONATE OPERON TRANSCRIPTIONAL REPRESSOR"/>
    <property type="match status" value="1"/>
</dbReference>
<dbReference type="eggNOG" id="COG1802">
    <property type="taxonomic scope" value="Bacteria"/>
</dbReference>
<dbReference type="EMBL" id="JPVN01000007">
    <property type="protein sequence ID" value="KGR79162.1"/>
    <property type="molecule type" value="Genomic_DNA"/>
</dbReference>
<dbReference type="Pfam" id="PF07729">
    <property type="entry name" value="FCD"/>
    <property type="match status" value="1"/>
</dbReference>
<evidence type="ECO:0000313" key="7">
    <source>
        <dbReference type="Proteomes" id="UP000030416"/>
    </source>
</evidence>
<dbReference type="STRING" id="1384049.CD29_07350"/>
<dbReference type="PANTHER" id="PTHR43537">
    <property type="entry name" value="TRANSCRIPTIONAL REGULATOR, GNTR FAMILY"/>
    <property type="match status" value="1"/>
</dbReference>
<dbReference type="SUPFAM" id="SSF46785">
    <property type="entry name" value="Winged helix' DNA-binding domain"/>
    <property type="match status" value="1"/>
</dbReference>
<dbReference type="Gene3D" id="1.20.120.530">
    <property type="entry name" value="GntR ligand-binding domain-like"/>
    <property type="match status" value="1"/>
</dbReference>
<dbReference type="InterPro" id="IPR036390">
    <property type="entry name" value="WH_DNA-bd_sf"/>
</dbReference>
<dbReference type="GO" id="GO:0003700">
    <property type="term" value="F:DNA-binding transcription factor activity"/>
    <property type="evidence" value="ECO:0007669"/>
    <property type="project" value="InterPro"/>
</dbReference>
<evidence type="ECO:0000256" key="2">
    <source>
        <dbReference type="ARBA" id="ARBA00023125"/>
    </source>
</evidence>
<accession>A0A0A3IWG2</accession>
<keyword evidence="7" id="KW-1185">Reference proteome</keyword>
<protein>
    <recommendedName>
        <fullName evidence="8">HTH gntR-type domain-containing protein</fullName>
    </recommendedName>
</protein>
<dbReference type="RefSeq" id="WP_036184686.1">
    <property type="nucleotide sequence ID" value="NZ_AVDA01000007.1"/>
</dbReference>
<evidence type="ECO:0000256" key="1">
    <source>
        <dbReference type="ARBA" id="ARBA00023015"/>
    </source>
</evidence>
<evidence type="ECO:0000313" key="6">
    <source>
        <dbReference type="EMBL" id="KGR79162.1"/>
    </source>
</evidence>
<evidence type="ECO:0000259" key="5">
    <source>
        <dbReference type="SMART" id="SM00895"/>
    </source>
</evidence>
<keyword evidence="1" id="KW-0805">Transcription regulation</keyword>
<keyword evidence="3" id="KW-0804">Transcription</keyword>
<gene>
    <name evidence="6" type="ORF">CD29_07350</name>
</gene>
<dbReference type="Pfam" id="PF00392">
    <property type="entry name" value="GntR"/>
    <property type="match status" value="1"/>
</dbReference>